<gene>
    <name evidence="10" type="primary">nadE</name>
    <name evidence="10" type="ORF">ACFL27_25605</name>
</gene>
<keyword evidence="11" id="KW-1185">Reference proteome</keyword>
<comment type="pathway">
    <text evidence="1 7">Cofactor biosynthesis; NAD(+) biosynthesis; NAD(+) from deamido-NAD(+) (L-Gln route): step 1/1.</text>
</comment>
<feature type="domain" description="CN hydrolase" evidence="9">
    <location>
        <begin position="1"/>
        <end position="303"/>
    </location>
</feature>
<dbReference type="InterPro" id="IPR003694">
    <property type="entry name" value="NAD_synthase"/>
</dbReference>
<dbReference type="InterPro" id="IPR003010">
    <property type="entry name" value="C-N_Hydrolase"/>
</dbReference>
<keyword evidence="4 7" id="KW-0547">Nucleotide-binding</keyword>
<dbReference type="PROSITE" id="PS50263">
    <property type="entry name" value="CN_HYDROLASE"/>
    <property type="match status" value="1"/>
</dbReference>
<dbReference type="NCBIfam" id="TIGR00552">
    <property type="entry name" value="nadE"/>
    <property type="match status" value="1"/>
</dbReference>
<dbReference type="Proteomes" id="UP001594351">
    <property type="component" value="Unassembled WGS sequence"/>
</dbReference>
<evidence type="ECO:0000256" key="3">
    <source>
        <dbReference type="ARBA" id="ARBA00022598"/>
    </source>
</evidence>
<name>A0ABV6Z559_UNCC1</name>
<dbReference type="GO" id="GO:0008795">
    <property type="term" value="F:NAD+ synthase activity"/>
    <property type="evidence" value="ECO:0007669"/>
    <property type="project" value="UniProtKB-EC"/>
</dbReference>
<dbReference type="InterPro" id="IPR014445">
    <property type="entry name" value="Gln-dep_NAD_synthase"/>
</dbReference>
<comment type="similarity">
    <text evidence="2 7">In the C-terminal section; belongs to the NAD synthetase family.</text>
</comment>
<dbReference type="InterPro" id="IPR036526">
    <property type="entry name" value="C-N_Hydrolase_sf"/>
</dbReference>
<sequence length="658" mass="74170">MKIALAQIEVIPGQPEKNVCTMLRMIAQAKQEGVALIAFPEMCVGGYLLGDKWLEDSFCRDLMQFNQELLEASPGIALAYGNIFAHLDDQNSGPGYHPNKDGRSRKYNAIYVAQNGQWANRKVESDLLPPGVLPKTLLPNYRFFDDERYFFSLLDVALDHGVSLPSLLQPFLVRIDQVERAIGFELCEDLWCEDYRMNKESINPSRWLIKNGAEVLVNLSSSPWTYGKNGARDRRVQFIARDVGAEFVPLLYVNCVGAQNNGKNIVTFDGGSTVYNKQGEAIIYGEAPYEEELLVIKPADFQRAPKPRNEKSKIAQKYEAIIQGIRHLHTIRGRDLSAEKPLRFIVGISGGVDSAVVATLLSIAVGPEMVVGITMPSRYNTSETRNVARQLARELEILFLSVSIESLVMENESLLCSALAEAGLDKTLHPVLQENIQAKIRGTAILSNLAAQFRAFFTNNGNKIEIATGYATLYGDVGGAVAPIGDLTKAEVFELARFLNTEIFKREVIPEQLLPDELFRFQVAPSAELKQKQVDPFRWGYHDALLEAFTDYRKKSPADILTWYLEGTLTQHLGISFELLHRWELTAPQIFVADLEWFYRQIQGNIFKRVQAPPIIILSKSAYGYDIRESQLPYRPTREYRSLKGKVLELRTYPVKSY</sequence>
<proteinExistence type="inferred from homology"/>
<dbReference type="Gene3D" id="3.40.50.620">
    <property type="entry name" value="HUPs"/>
    <property type="match status" value="1"/>
</dbReference>
<dbReference type="SUPFAM" id="SSF52402">
    <property type="entry name" value="Adenine nucleotide alpha hydrolases-like"/>
    <property type="match status" value="1"/>
</dbReference>
<dbReference type="InterPro" id="IPR014729">
    <property type="entry name" value="Rossmann-like_a/b/a_fold"/>
</dbReference>
<dbReference type="Pfam" id="PF02540">
    <property type="entry name" value="NAD_synthase"/>
    <property type="match status" value="1"/>
</dbReference>
<dbReference type="InterPro" id="IPR022310">
    <property type="entry name" value="NAD/GMP_synthase"/>
</dbReference>
<dbReference type="Gene3D" id="3.60.110.10">
    <property type="entry name" value="Carbon-nitrogen hydrolase"/>
    <property type="match status" value="1"/>
</dbReference>
<evidence type="ECO:0000259" key="9">
    <source>
        <dbReference type="PROSITE" id="PS50263"/>
    </source>
</evidence>
<comment type="caution">
    <text evidence="10">The sequence shown here is derived from an EMBL/GenBank/DDBJ whole genome shotgun (WGS) entry which is preliminary data.</text>
</comment>
<dbReference type="PIRSF" id="PIRSF006630">
    <property type="entry name" value="NADS_GAT"/>
    <property type="match status" value="1"/>
</dbReference>
<dbReference type="EC" id="6.3.5.1" evidence="7"/>
<keyword evidence="5 7" id="KW-0067">ATP-binding</keyword>
<accession>A0ABV6Z559</accession>
<evidence type="ECO:0000256" key="5">
    <source>
        <dbReference type="ARBA" id="ARBA00022840"/>
    </source>
</evidence>
<comment type="catalytic activity">
    <reaction evidence="7">
        <text>deamido-NAD(+) + L-glutamine + ATP + H2O = L-glutamate + AMP + diphosphate + NAD(+) + H(+)</text>
        <dbReference type="Rhea" id="RHEA:24384"/>
        <dbReference type="ChEBI" id="CHEBI:15377"/>
        <dbReference type="ChEBI" id="CHEBI:15378"/>
        <dbReference type="ChEBI" id="CHEBI:29985"/>
        <dbReference type="ChEBI" id="CHEBI:30616"/>
        <dbReference type="ChEBI" id="CHEBI:33019"/>
        <dbReference type="ChEBI" id="CHEBI:57540"/>
        <dbReference type="ChEBI" id="CHEBI:58359"/>
        <dbReference type="ChEBI" id="CHEBI:58437"/>
        <dbReference type="ChEBI" id="CHEBI:456215"/>
        <dbReference type="EC" id="6.3.5.1"/>
    </reaction>
</comment>
<keyword evidence="6 7" id="KW-0520">NAD</keyword>
<dbReference type="PANTHER" id="PTHR23090">
    <property type="entry name" value="NH 3 /GLUTAMINE-DEPENDENT NAD + SYNTHETASE"/>
    <property type="match status" value="1"/>
</dbReference>
<dbReference type="SUPFAM" id="SSF56317">
    <property type="entry name" value="Carbon-nitrogen hydrolase"/>
    <property type="match status" value="1"/>
</dbReference>
<comment type="similarity">
    <text evidence="8">Belongs to the NAD synthetase family.</text>
</comment>
<dbReference type="EMBL" id="JBHPBY010000538">
    <property type="protein sequence ID" value="MFC1853578.1"/>
    <property type="molecule type" value="Genomic_DNA"/>
</dbReference>
<evidence type="ECO:0000256" key="4">
    <source>
        <dbReference type="ARBA" id="ARBA00022741"/>
    </source>
</evidence>
<evidence type="ECO:0000256" key="8">
    <source>
        <dbReference type="RuleBase" id="RU003811"/>
    </source>
</evidence>
<evidence type="ECO:0000256" key="7">
    <source>
        <dbReference type="PIRNR" id="PIRNR006630"/>
    </source>
</evidence>
<protein>
    <recommendedName>
        <fullName evidence="7">Glutamine-dependent NAD(+) synthetase</fullName>
        <ecNumber evidence="7">6.3.5.1</ecNumber>
    </recommendedName>
    <alternativeName>
        <fullName evidence="7">NAD(+) synthase [glutamine-hydrolyzing]</fullName>
    </alternativeName>
</protein>
<dbReference type="PANTHER" id="PTHR23090:SF9">
    <property type="entry name" value="GLUTAMINE-DEPENDENT NAD(+) SYNTHETASE"/>
    <property type="match status" value="1"/>
</dbReference>
<evidence type="ECO:0000256" key="2">
    <source>
        <dbReference type="ARBA" id="ARBA00007145"/>
    </source>
</evidence>
<evidence type="ECO:0000313" key="11">
    <source>
        <dbReference type="Proteomes" id="UP001594351"/>
    </source>
</evidence>
<evidence type="ECO:0000313" key="10">
    <source>
        <dbReference type="EMBL" id="MFC1853578.1"/>
    </source>
</evidence>
<dbReference type="CDD" id="cd00553">
    <property type="entry name" value="NAD_synthase"/>
    <property type="match status" value="1"/>
</dbReference>
<dbReference type="CDD" id="cd07570">
    <property type="entry name" value="GAT_Gln-NAD-synth"/>
    <property type="match status" value="1"/>
</dbReference>
<evidence type="ECO:0000256" key="6">
    <source>
        <dbReference type="ARBA" id="ARBA00023027"/>
    </source>
</evidence>
<reference evidence="10 11" key="1">
    <citation type="submission" date="2024-09" db="EMBL/GenBank/DDBJ databases">
        <title>Laminarin stimulates single cell rates of sulfate reduction while oxygen inhibits transcriptomic activity in coastal marine sediment.</title>
        <authorList>
            <person name="Lindsay M."/>
            <person name="Orcutt B."/>
            <person name="Emerson D."/>
            <person name="Stepanauskas R."/>
            <person name="D'Angelo T."/>
        </authorList>
    </citation>
    <scope>NUCLEOTIDE SEQUENCE [LARGE SCALE GENOMIC DNA]</scope>
    <source>
        <strain evidence="10">SAG AM-311-K15</strain>
    </source>
</reference>
<organism evidence="10 11">
    <name type="scientific">candidate division CSSED10-310 bacterium</name>
    <dbReference type="NCBI Taxonomy" id="2855610"/>
    <lineage>
        <taxon>Bacteria</taxon>
        <taxon>Bacteria division CSSED10-310</taxon>
    </lineage>
</organism>
<evidence type="ECO:0000256" key="1">
    <source>
        <dbReference type="ARBA" id="ARBA00005188"/>
    </source>
</evidence>
<dbReference type="Pfam" id="PF00795">
    <property type="entry name" value="CN_hydrolase"/>
    <property type="match status" value="1"/>
</dbReference>
<keyword evidence="3 7" id="KW-0436">Ligase</keyword>